<keyword evidence="5" id="KW-1185">Reference proteome</keyword>
<dbReference type="InterPro" id="IPR046350">
    <property type="entry name" value="Cystatin_sf"/>
</dbReference>
<dbReference type="RefSeq" id="XP_004486226.1">
    <property type="nucleotide sequence ID" value="XM_004486169.3"/>
</dbReference>
<dbReference type="CDD" id="cd00042">
    <property type="entry name" value="CY"/>
    <property type="match status" value="1"/>
</dbReference>
<dbReference type="PANTHER" id="PTHR47364:SF2">
    <property type="entry name" value="CYSTEINE PROTEINASE INHIBITOR 5"/>
    <property type="match status" value="1"/>
</dbReference>
<dbReference type="GO" id="GO:0004869">
    <property type="term" value="F:cysteine-type endopeptidase inhibitor activity"/>
    <property type="evidence" value="ECO:0007669"/>
    <property type="project" value="UniProtKB-KW"/>
</dbReference>
<evidence type="ECO:0000256" key="1">
    <source>
        <dbReference type="ARBA" id="ARBA00022690"/>
    </source>
</evidence>
<dbReference type="OrthoDB" id="2016588at2759"/>
<evidence type="ECO:0000259" key="4">
    <source>
        <dbReference type="SMART" id="SM00043"/>
    </source>
</evidence>
<reference evidence="6" key="2">
    <citation type="submission" date="2025-08" db="UniProtKB">
        <authorList>
            <consortium name="RefSeq"/>
        </authorList>
    </citation>
    <scope>IDENTIFICATION</scope>
    <source>
        <tissue evidence="6">Etiolated seedlings</tissue>
    </source>
</reference>
<dbReference type="AlphaFoldDB" id="A0A1S2XCN3"/>
<dbReference type="SMART" id="SM00043">
    <property type="entry name" value="CY"/>
    <property type="match status" value="1"/>
</dbReference>
<sequence>MSAMRIHNVIFFVLLFLSVSVLTDALKKEVLVGGWTPIKNITDPHVAEIAEFAVTEYDKQSGKNLKLVKVIKGETQVVSGTNYRLLLTVKNESVTKNYTAQVLEKSWIHFKNLTSFKPLLLH</sequence>
<evidence type="ECO:0000313" key="5">
    <source>
        <dbReference type="Proteomes" id="UP000087171"/>
    </source>
</evidence>
<feature type="chain" id="PRO_5018787190" evidence="3">
    <location>
        <begin position="26"/>
        <end position="122"/>
    </location>
</feature>
<organism evidence="5 6">
    <name type="scientific">Cicer arietinum</name>
    <name type="common">Chickpea</name>
    <name type="synonym">Garbanzo</name>
    <dbReference type="NCBI Taxonomy" id="3827"/>
    <lineage>
        <taxon>Eukaryota</taxon>
        <taxon>Viridiplantae</taxon>
        <taxon>Streptophyta</taxon>
        <taxon>Embryophyta</taxon>
        <taxon>Tracheophyta</taxon>
        <taxon>Spermatophyta</taxon>
        <taxon>Magnoliopsida</taxon>
        <taxon>eudicotyledons</taxon>
        <taxon>Gunneridae</taxon>
        <taxon>Pentapetalae</taxon>
        <taxon>rosids</taxon>
        <taxon>fabids</taxon>
        <taxon>Fabales</taxon>
        <taxon>Fabaceae</taxon>
        <taxon>Papilionoideae</taxon>
        <taxon>50 kb inversion clade</taxon>
        <taxon>NPAAA clade</taxon>
        <taxon>Hologalegina</taxon>
        <taxon>IRL clade</taxon>
        <taxon>Cicereae</taxon>
        <taxon>Cicer</taxon>
    </lineage>
</organism>
<dbReference type="Proteomes" id="UP000087171">
    <property type="component" value="Chromosome Ca1"/>
</dbReference>
<evidence type="ECO:0000256" key="3">
    <source>
        <dbReference type="SAM" id="SignalP"/>
    </source>
</evidence>
<reference evidence="5" key="1">
    <citation type="journal article" date="2013" name="Nat. Biotechnol.">
        <title>Draft genome sequence of chickpea (Cicer arietinum) provides a resource for trait improvement.</title>
        <authorList>
            <person name="Varshney R.K."/>
            <person name="Song C."/>
            <person name="Saxena R.K."/>
            <person name="Azam S."/>
            <person name="Yu S."/>
            <person name="Sharpe A.G."/>
            <person name="Cannon S."/>
            <person name="Baek J."/>
            <person name="Rosen B.D."/>
            <person name="Tar'an B."/>
            <person name="Millan T."/>
            <person name="Zhang X."/>
            <person name="Ramsay L.D."/>
            <person name="Iwata A."/>
            <person name="Wang Y."/>
            <person name="Nelson W."/>
            <person name="Farmer A.D."/>
            <person name="Gaur P.M."/>
            <person name="Soderlund C."/>
            <person name="Penmetsa R.V."/>
            <person name="Xu C."/>
            <person name="Bharti A.K."/>
            <person name="He W."/>
            <person name="Winter P."/>
            <person name="Zhao S."/>
            <person name="Hane J.K."/>
            <person name="Carrasquilla-Garcia N."/>
            <person name="Condie J.A."/>
            <person name="Upadhyaya H.D."/>
            <person name="Luo M.C."/>
            <person name="Thudi M."/>
            <person name="Gowda C.L."/>
            <person name="Singh N.P."/>
            <person name="Lichtenzveig J."/>
            <person name="Gali K.K."/>
            <person name="Rubio J."/>
            <person name="Nadarajan N."/>
            <person name="Dolezel J."/>
            <person name="Bansal K.C."/>
            <person name="Xu X."/>
            <person name="Edwards D."/>
            <person name="Zhang G."/>
            <person name="Kahl G."/>
            <person name="Gil J."/>
            <person name="Singh K.B."/>
            <person name="Datta S.K."/>
            <person name="Jackson S.A."/>
            <person name="Wang J."/>
            <person name="Cook D.R."/>
        </authorList>
    </citation>
    <scope>NUCLEOTIDE SEQUENCE [LARGE SCALE GENOMIC DNA]</scope>
    <source>
        <strain evidence="5">cv. CDC Frontier</strain>
    </source>
</reference>
<dbReference type="eggNOG" id="ENOG502S46Q">
    <property type="taxonomic scope" value="Eukaryota"/>
</dbReference>
<evidence type="ECO:0000256" key="2">
    <source>
        <dbReference type="ARBA" id="ARBA00022704"/>
    </source>
</evidence>
<dbReference type="SUPFAM" id="SSF54403">
    <property type="entry name" value="Cystatin/monellin"/>
    <property type="match status" value="1"/>
</dbReference>
<dbReference type="Pfam" id="PF16845">
    <property type="entry name" value="SQAPI"/>
    <property type="match status" value="1"/>
</dbReference>
<dbReference type="GeneID" id="101496018"/>
<feature type="signal peptide" evidence="3">
    <location>
        <begin position="1"/>
        <end position="25"/>
    </location>
</feature>
<keyword evidence="3" id="KW-0732">Signal</keyword>
<dbReference type="PaxDb" id="3827-XP_004486226.1"/>
<keyword evidence="2" id="KW-0789">Thiol protease inhibitor</keyword>
<name>A0A1S2XCN3_CICAR</name>
<accession>A0A1S2XCN3</accession>
<feature type="domain" description="Cystatin" evidence="4">
    <location>
        <begin position="30"/>
        <end position="119"/>
    </location>
</feature>
<proteinExistence type="predicted"/>
<dbReference type="Gene3D" id="3.10.450.10">
    <property type="match status" value="1"/>
</dbReference>
<dbReference type="KEGG" id="cam:101496018"/>
<gene>
    <name evidence="6" type="primary">LOC101496018</name>
</gene>
<dbReference type="InterPro" id="IPR000010">
    <property type="entry name" value="Cystatin_dom"/>
</dbReference>
<dbReference type="PANTHER" id="PTHR47364">
    <property type="entry name" value="CYSTEINE PROTEINASE INHIBITOR 5"/>
    <property type="match status" value="1"/>
</dbReference>
<protein>
    <submittedName>
        <fullName evidence="6">Cysteine proteinase inhibitor 5</fullName>
    </submittedName>
</protein>
<evidence type="ECO:0000313" key="6">
    <source>
        <dbReference type="RefSeq" id="XP_004486226.1"/>
    </source>
</evidence>
<keyword evidence="1" id="KW-0646">Protease inhibitor</keyword>